<dbReference type="EMBL" id="JAINUG010000035">
    <property type="protein sequence ID" value="KAJ8408398.1"/>
    <property type="molecule type" value="Genomic_DNA"/>
</dbReference>
<dbReference type="PANTHER" id="PTHR23507:SF36">
    <property type="entry name" value="THYMIC STROMAL COTRANSPORTER HOMOLOG ISOFORM X2"/>
    <property type="match status" value="1"/>
</dbReference>
<dbReference type="InterPro" id="IPR001958">
    <property type="entry name" value="Tet-R_TetA/multi-R_MdtG-like"/>
</dbReference>
<keyword evidence="3 7" id="KW-0812">Transmembrane</keyword>
<dbReference type="Gene3D" id="1.20.1250.20">
    <property type="entry name" value="MFS general substrate transporter like domains"/>
    <property type="match status" value="1"/>
</dbReference>
<dbReference type="InterPro" id="IPR036259">
    <property type="entry name" value="MFS_trans_sf"/>
</dbReference>
<dbReference type="GO" id="GO:0022857">
    <property type="term" value="F:transmembrane transporter activity"/>
    <property type="evidence" value="ECO:0007669"/>
    <property type="project" value="InterPro"/>
</dbReference>
<accession>A0AAD7STH8</accession>
<comment type="subcellular location">
    <subcellularLocation>
        <location evidence="2">Cell membrane</location>
    </subcellularLocation>
    <subcellularLocation>
        <location evidence="1">Membrane</location>
        <topology evidence="1">Multi-pass membrane protein</topology>
    </subcellularLocation>
</comment>
<gene>
    <name evidence="8" type="ORF">AAFF_G00258120</name>
</gene>
<feature type="transmembrane region" description="Helical" evidence="7">
    <location>
        <begin position="364"/>
        <end position="387"/>
    </location>
</feature>
<evidence type="ECO:0000256" key="3">
    <source>
        <dbReference type="ARBA" id="ARBA00022692"/>
    </source>
</evidence>
<evidence type="ECO:0000256" key="6">
    <source>
        <dbReference type="ARBA" id="ARBA00038227"/>
    </source>
</evidence>
<feature type="transmembrane region" description="Helical" evidence="7">
    <location>
        <begin position="249"/>
        <end position="270"/>
    </location>
</feature>
<protein>
    <submittedName>
        <fullName evidence="8">Uncharacterized protein</fullName>
    </submittedName>
</protein>
<evidence type="ECO:0000313" key="8">
    <source>
        <dbReference type="EMBL" id="KAJ8408398.1"/>
    </source>
</evidence>
<keyword evidence="5 7" id="KW-0472">Membrane</keyword>
<comment type="caution">
    <text evidence="8">The sequence shown here is derived from an EMBL/GenBank/DDBJ whole genome shotgun (WGS) entry which is preliminary data.</text>
</comment>
<evidence type="ECO:0000256" key="5">
    <source>
        <dbReference type="ARBA" id="ARBA00023136"/>
    </source>
</evidence>
<keyword evidence="9" id="KW-1185">Reference proteome</keyword>
<proteinExistence type="inferred from homology"/>
<sequence>MGGFLTLVEPVVIINTVGTSFYDTAFMLAVYNRTLEQAGGQSDRAQALSSHFLLLHSCLASLLSLVSTVLLGRLADRRGPRLLLVVPQVGAVLRKCFLLAFVVFRLPLAVLYAGAVVHGLSGGSREERRSLKLNVVDFCSGVAGVVGGLLSGFVYHWGQSGVALVVMSMALCVGGLLYSALLLSSPAPSGREGAGGPALSQGPVWLDRRGVALHFAAMALFVLGMSGAENVMTLYVLKPPLSWSSVWVGYGRAATSAMYLTSFLGVLVLSRPLGDTALVLLGIVSNCTGMAIMAFATRDWVYFFARGIMMFACIPMPTLRAQLSKILDAQLYGRVFGWLQSTLAVTEVLSTVLFTSIYPLTLGWFSGLSFLLSCAISYLSVLPILYLNCRGTRQGYLPIAGTDQAQHTINNADP</sequence>
<feature type="transmembrane region" description="Helical" evidence="7">
    <location>
        <begin position="335"/>
        <end position="358"/>
    </location>
</feature>
<feature type="transmembrane region" description="Helical" evidence="7">
    <location>
        <begin position="52"/>
        <end position="72"/>
    </location>
</feature>
<dbReference type="AlphaFoldDB" id="A0AAD7STH8"/>
<feature type="transmembrane region" description="Helical" evidence="7">
    <location>
        <begin position="303"/>
        <end position="323"/>
    </location>
</feature>
<keyword evidence="4 7" id="KW-1133">Transmembrane helix</keyword>
<evidence type="ECO:0000256" key="2">
    <source>
        <dbReference type="ARBA" id="ARBA00004236"/>
    </source>
</evidence>
<feature type="transmembrane region" description="Helical" evidence="7">
    <location>
        <begin position="161"/>
        <end position="183"/>
    </location>
</feature>
<dbReference type="Proteomes" id="UP001221898">
    <property type="component" value="Unassembled WGS sequence"/>
</dbReference>
<dbReference type="GO" id="GO:0016020">
    <property type="term" value="C:membrane"/>
    <property type="evidence" value="ECO:0007669"/>
    <property type="project" value="UniProtKB-SubCell"/>
</dbReference>
<name>A0AAD7STH8_9TELE</name>
<evidence type="ECO:0000313" key="9">
    <source>
        <dbReference type="Proteomes" id="UP001221898"/>
    </source>
</evidence>
<dbReference type="PRINTS" id="PR01035">
    <property type="entry name" value="TCRTETA"/>
</dbReference>
<feature type="transmembrane region" description="Helical" evidence="7">
    <location>
        <begin position="215"/>
        <end position="237"/>
    </location>
</feature>
<evidence type="ECO:0000256" key="4">
    <source>
        <dbReference type="ARBA" id="ARBA00022989"/>
    </source>
</evidence>
<feature type="transmembrane region" description="Helical" evidence="7">
    <location>
        <begin position="277"/>
        <end position="297"/>
    </location>
</feature>
<feature type="transmembrane region" description="Helical" evidence="7">
    <location>
        <begin position="12"/>
        <end position="31"/>
    </location>
</feature>
<evidence type="ECO:0000256" key="7">
    <source>
        <dbReference type="SAM" id="Phobius"/>
    </source>
</evidence>
<dbReference type="Pfam" id="PF07690">
    <property type="entry name" value="MFS_1"/>
    <property type="match status" value="1"/>
</dbReference>
<feature type="transmembrane region" description="Helical" evidence="7">
    <location>
        <begin position="135"/>
        <end position="155"/>
    </location>
</feature>
<comment type="similarity">
    <text evidence="6">Belongs to the major facilitator superfamily. SLC46A family.</text>
</comment>
<dbReference type="PANTHER" id="PTHR23507">
    <property type="entry name" value="ZGC:174356"/>
    <property type="match status" value="1"/>
</dbReference>
<reference evidence="8" key="1">
    <citation type="journal article" date="2023" name="Science">
        <title>Genome structures resolve the early diversification of teleost fishes.</title>
        <authorList>
            <person name="Parey E."/>
            <person name="Louis A."/>
            <person name="Montfort J."/>
            <person name="Bouchez O."/>
            <person name="Roques C."/>
            <person name="Iampietro C."/>
            <person name="Lluch J."/>
            <person name="Castinel A."/>
            <person name="Donnadieu C."/>
            <person name="Desvignes T."/>
            <person name="Floi Bucao C."/>
            <person name="Jouanno E."/>
            <person name="Wen M."/>
            <person name="Mejri S."/>
            <person name="Dirks R."/>
            <person name="Jansen H."/>
            <person name="Henkel C."/>
            <person name="Chen W.J."/>
            <person name="Zahm M."/>
            <person name="Cabau C."/>
            <person name="Klopp C."/>
            <person name="Thompson A.W."/>
            <person name="Robinson-Rechavi M."/>
            <person name="Braasch I."/>
            <person name="Lecointre G."/>
            <person name="Bobe J."/>
            <person name="Postlethwait J.H."/>
            <person name="Berthelot C."/>
            <person name="Roest Crollius H."/>
            <person name="Guiguen Y."/>
        </authorList>
    </citation>
    <scope>NUCLEOTIDE SEQUENCE</scope>
    <source>
        <strain evidence="8">NC1722</strain>
    </source>
</reference>
<feature type="transmembrane region" description="Helical" evidence="7">
    <location>
        <begin position="92"/>
        <end position="114"/>
    </location>
</feature>
<evidence type="ECO:0000256" key="1">
    <source>
        <dbReference type="ARBA" id="ARBA00004141"/>
    </source>
</evidence>
<organism evidence="8 9">
    <name type="scientific">Aldrovandia affinis</name>
    <dbReference type="NCBI Taxonomy" id="143900"/>
    <lineage>
        <taxon>Eukaryota</taxon>
        <taxon>Metazoa</taxon>
        <taxon>Chordata</taxon>
        <taxon>Craniata</taxon>
        <taxon>Vertebrata</taxon>
        <taxon>Euteleostomi</taxon>
        <taxon>Actinopterygii</taxon>
        <taxon>Neopterygii</taxon>
        <taxon>Teleostei</taxon>
        <taxon>Notacanthiformes</taxon>
        <taxon>Halosauridae</taxon>
        <taxon>Aldrovandia</taxon>
    </lineage>
</organism>
<dbReference type="SUPFAM" id="SSF103473">
    <property type="entry name" value="MFS general substrate transporter"/>
    <property type="match status" value="1"/>
</dbReference>
<dbReference type="InterPro" id="IPR011701">
    <property type="entry name" value="MFS"/>
</dbReference>